<evidence type="ECO:0000256" key="6">
    <source>
        <dbReference type="PIRSR" id="PIRSR601019-2"/>
    </source>
</evidence>
<evidence type="ECO:0000256" key="5">
    <source>
        <dbReference type="PIRSR" id="PIRSR601019-1"/>
    </source>
</evidence>
<dbReference type="InterPro" id="IPR027417">
    <property type="entry name" value="P-loop_NTPase"/>
</dbReference>
<dbReference type="GO" id="GO:0003924">
    <property type="term" value="F:GTPase activity"/>
    <property type="evidence" value="ECO:0007669"/>
    <property type="project" value="InterPro"/>
</dbReference>
<name>A0A0G4J286_PLABS</name>
<dbReference type="SUPFAM" id="SSF52540">
    <property type="entry name" value="P-loop containing nucleoside triphosphate hydrolases"/>
    <property type="match status" value="1"/>
</dbReference>
<sequence>MHCCYSGAPTSQVHPAPASGVHELAVDEQIAAERAKAEKQRLIVLLGCGESGKSTLFKTLKQIHHIAHSPHDRHVWRESIMAMLANDTMTIVRGAALPSVAAAITGSADQPLVWSDKVSAILQGASLSTLLARKPFPPEGDASSSANVDPVAPDGQLWADALDVIRLIWNDPLTAKLLEVRHLMQLGDHCEYFFGQLDTIAKPGWEPTDDDIVRARIKTTGIIEQEIEFDGNVLRMVDVGGQRSERKKWLHNDQPISQFEKASIVIFVVSLAEYDVMCYEDNNVPRWLESFRVFQDICRSPALRNARIVIFFNKMDLLEKKLAARPFSKYVTDYIGNGSADSVCRFMAAKYTNAGQACFAELGDAPGKRTLSTYFTTAISGDDVQKVFESVRDTVFTKREAAPSSSVALAD</sequence>
<feature type="binding site" evidence="6">
    <location>
        <position position="54"/>
    </location>
    <ligand>
        <name>Mg(2+)</name>
        <dbReference type="ChEBI" id="CHEBI:18420"/>
    </ligand>
</feature>
<dbReference type="Gene3D" id="1.10.400.10">
    <property type="entry name" value="GI Alpha 1, domain 2-like"/>
    <property type="match status" value="1"/>
</dbReference>
<organism evidence="7 8">
    <name type="scientific">Plasmodiophora brassicae</name>
    <name type="common">Clubroot disease agent</name>
    <dbReference type="NCBI Taxonomy" id="37360"/>
    <lineage>
        <taxon>Eukaryota</taxon>
        <taxon>Sar</taxon>
        <taxon>Rhizaria</taxon>
        <taxon>Endomyxa</taxon>
        <taxon>Phytomyxea</taxon>
        <taxon>Plasmodiophorida</taxon>
        <taxon>Plasmodiophoridae</taxon>
        <taxon>Plasmodiophora</taxon>
    </lineage>
</organism>
<dbReference type="Pfam" id="PF00503">
    <property type="entry name" value="G-alpha"/>
    <property type="match status" value="1"/>
</dbReference>
<protein>
    <submittedName>
        <fullName evidence="7">Uncharacterized protein</fullName>
    </submittedName>
</protein>
<dbReference type="SUPFAM" id="SSF47895">
    <property type="entry name" value="Transducin (alpha subunit), insertion domain"/>
    <property type="match status" value="1"/>
</dbReference>
<evidence type="ECO:0000256" key="2">
    <source>
        <dbReference type="ARBA" id="ARBA00022741"/>
    </source>
</evidence>
<dbReference type="PROSITE" id="PS51882">
    <property type="entry name" value="G_ALPHA"/>
    <property type="match status" value="1"/>
</dbReference>
<feature type="binding site" evidence="5">
    <location>
        <position position="378"/>
    </location>
    <ligand>
        <name>GTP</name>
        <dbReference type="ChEBI" id="CHEBI:37565"/>
    </ligand>
</feature>
<keyword evidence="4" id="KW-0807">Transducer</keyword>
<dbReference type="EMBL" id="CDSF01000117">
    <property type="protein sequence ID" value="CEP01738.1"/>
    <property type="molecule type" value="Genomic_DNA"/>
</dbReference>
<feature type="binding site" evidence="5">
    <location>
        <begin position="238"/>
        <end position="242"/>
    </location>
    <ligand>
        <name>GTP</name>
        <dbReference type="ChEBI" id="CHEBI:37565"/>
    </ligand>
</feature>
<dbReference type="Proteomes" id="UP000039324">
    <property type="component" value="Unassembled WGS sequence"/>
</dbReference>
<dbReference type="GO" id="GO:0005737">
    <property type="term" value="C:cytoplasm"/>
    <property type="evidence" value="ECO:0007669"/>
    <property type="project" value="TreeGrafter"/>
</dbReference>
<keyword evidence="6" id="KW-0460">Magnesium</keyword>
<keyword evidence="3 5" id="KW-0342">GTP-binding</keyword>
<dbReference type="GO" id="GO:0031683">
    <property type="term" value="F:G-protein beta/gamma-subunit complex binding"/>
    <property type="evidence" value="ECO:0007669"/>
    <property type="project" value="InterPro"/>
</dbReference>
<evidence type="ECO:0000313" key="8">
    <source>
        <dbReference type="Proteomes" id="UP000039324"/>
    </source>
</evidence>
<dbReference type="InterPro" id="IPR001019">
    <property type="entry name" value="Gprotein_alpha_su"/>
</dbReference>
<dbReference type="OrthoDB" id="5817230at2759"/>
<dbReference type="InterPro" id="IPR011025">
    <property type="entry name" value="GproteinA_insert"/>
</dbReference>
<dbReference type="GO" id="GO:0005834">
    <property type="term" value="C:heterotrimeric G-protein complex"/>
    <property type="evidence" value="ECO:0007669"/>
    <property type="project" value="TreeGrafter"/>
</dbReference>
<dbReference type="AlphaFoldDB" id="A0A0G4J286"/>
<evidence type="ECO:0000256" key="1">
    <source>
        <dbReference type="ARBA" id="ARBA00022723"/>
    </source>
</evidence>
<keyword evidence="8" id="KW-1185">Reference proteome</keyword>
<accession>A0A0G4J286</accession>
<keyword evidence="1 6" id="KW-0479">Metal-binding</keyword>
<evidence type="ECO:0000256" key="4">
    <source>
        <dbReference type="ARBA" id="ARBA00023224"/>
    </source>
</evidence>
<dbReference type="STRING" id="37360.A0A0G4J286"/>
<gene>
    <name evidence="7" type="ORF">PBRA_008680</name>
</gene>
<dbReference type="GO" id="GO:0046872">
    <property type="term" value="F:metal ion binding"/>
    <property type="evidence" value="ECO:0007669"/>
    <property type="project" value="UniProtKB-KW"/>
</dbReference>
<dbReference type="GO" id="GO:0001664">
    <property type="term" value="F:G protein-coupled receptor binding"/>
    <property type="evidence" value="ECO:0007669"/>
    <property type="project" value="TreeGrafter"/>
</dbReference>
<evidence type="ECO:0000313" key="7">
    <source>
        <dbReference type="EMBL" id="CEP01738.1"/>
    </source>
</evidence>
<dbReference type="GO" id="GO:0005525">
    <property type="term" value="F:GTP binding"/>
    <property type="evidence" value="ECO:0007669"/>
    <property type="project" value="UniProtKB-KW"/>
</dbReference>
<proteinExistence type="predicted"/>
<feature type="binding site" evidence="6">
    <location>
        <position position="219"/>
    </location>
    <ligand>
        <name>Mg(2+)</name>
        <dbReference type="ChEBI" id="CHEBI:18420"/>
    </ligand>
</feature>
<reference evidence="7 8" key="1">
    <citation type="submission" date="2015-02" db="EMBL/GenBank/DDBJ databases">
        <authorList>
            <person name="Chooi Y.-H."/>
        </authorList>
    </citation>
    <scope>NUCLEOTIDE SEQUENCE [LARGE SCALE GENOMIC DNA]</scope>
    <source>
        <strain evidence="7">E3</strain>
    </source>
</reference>
<dbReference type="PANTHER" id="PTHR10218">
    <property type="entry name" value="GTP-BINDING PROTEIN ALPHA SUBUNIT"/>
    <property type="match status" value="1"/>
</dbReference>
<evidence type="ECO:0000256" key="3">
    <source>
        <dbReference type="ARBA" id="ARBA00023134"/>
    </source>
</evidence>
<dbReference type="FunFam" id="3.40.50.300:FF:000692">
    <property type="entry name" value="Guanine nucleotide-binding protein subunit alpha"/>
    <property type="match status" value="1"/>
</dbReference>
<dbReference type="Gene3D" id="3.40.50.300">
    <property type="entry name" value="P-loop containing nucleotide triphosphate hydrolases"/>
    <property type="match status" value="1"/>
</dbReference>
<dbReference type="PANTHER" id="PTHR10218:SF302">
    <property type="entry name" value="GUANINE NUCLEOTIDE-BINDING PROTEIN ALPHA-5 SUBUNIT"/>
    <property type="match status" value="1"/>
</dbReference>
<feature type="binding site" evidence="5">
    <location>
        <begin position="50"/>
        <end position="55"/>
    </location>
    <ligand>
        <name>GTP</name>
        <dbReference type="ChEBI" id="CHEBI:37565"/>
    </ligand>
</feature>
<dbReference type="PRINTS" id="PR00318">
    <property type="entry name" value="GPROTEINA"/>
</dbReference>
<keyword evidence="2 5" id="KW-0547">Nucleotide-binding</keyword>
<dbReference type="GO" id="GO:0007188">
    <property type="term" value="P:adenylate cyclase-modulating G protein-coupled receptor signaling pathway"/>
    <property type="evidence" value="ECO:0007669"/>
    <property type="project" value="TreeGrafter"/>
</dbReference>
<feature type="binding site" evidence="5">
    <location>
        <begin position="313"/>
        <end position="316"/>
    </location>
    <ligand>
        <name>GTP</name>
        <dbReference type="ChEBI" id="CHEBI:37565"/>
    </ligand>
</feature>
<dbReference type="CDD" id="cd00066">
    <property type="entry name" value="G-alpha"/>
    <property type="match status" value="1"/>
</dbReference>
<dbReference type="SMART" id="SM00275">
    <property type="entry name" value="G_alpha"/>
    <property type="match status" value="1"/>
</dbReference>